<dbReference type="InterPro" id="IPR011606">
    <property type="entry name" value="Brnchd-chn_aa_trnsp_permease"/>
</dbReference>
<dbReference type="GO" id="GO:0005886">
    <property type="term" value="C:plasma membrane"/>
    <property type="evidence" value="ECO:0007669"/>
    <property type="project" value="UniProtKB-SubCell"/>
</dbReference>
<evidence type="ECO:0000256" key="6">
    <source>
        <dbReference type="ARBA" id="ARBA00022989"/>
    </source>
</evidence>
<evidence type="ECO:0000256" key="1">
    <source>
        <dbReference type="ARBA" id="ARBA00004651"/>
    </source>
</evidence>
<dbReference type="PANTHER" id="PTHR34979">
    <property type="entry name" value="INNER MEMBRANE PROTEIN YGAZ"/>
    <property type="match status" value="1"/>
</dbReference>
<keyword evidence="4" id="KW-1003">Cell membrane</keyword>
<organism evidence="9">
    <name type="scientific">Candidatus Improbicoccus pseudotrichonymphae</name>
    <dbReference type="NCBI Taxonomy" id="3033792"/>
    <lineage>
        <taxon>Bacteria</taxon>
        <taxon>Bacillati</taxon>
        <taxon>Bacillota</taxon>
        <taxon>Clostridia</taxon>
        <taxon>Candidatus Improbicoccus</taxon>
    </lineage>
</organism>
<evidence type="ECO:0000256" key="5">
    <source>
        <dbReference type="ARBA" id="ARBA00022692"/>
    </source>
</evidence>
<accession>A0AA48HYH1</accession>
<dbReference type="GO" id="GO:1903785">
    <property type="term" value="P:L-valine transmembrane transport"/>
    <property type="evidence" value="ECO:0007669"/>
    <property type="project" value="TreeGrafter"/>
</dbReference>
<proteinExistence type="inferred from homology"/>
<comment type="similarity">
    <text evidence="2">Belongs to the AzlC family.</text>
</comment>
<evidence type="ECO:0000256" key="8">
    <source>
        <dbReference type="SAM" id="Phobius"/>
    </source>
</evidence>
<feature type="transmembrane region" description="Helical" evidence="8">
    <location>
        <begin position="132"/>
        <end position="155"/>
    </location>
</feature>
<feature type="transmembrane region" description="Helical" evidence="8">
    <location>
        <begin position="161"/>
        <end position="180"/>
    </location>
</feature>
<evidence type="ECO:0000256" key="7">
    <source>
        <dbReference type="ARBA" id="ARBA00023136"/>
    </source>
</evidence>
<keyword evidence="7 8" id="KW-0472">Membrane</keyword>
<feature type="transmembrane region" description="Helical" evidence="8">
    <location>
        <begin position="43"/>
        <end position="66"/>
    </location>
</feature>
<name>A0AA48HYH1_9FIRM</name>
<keyword evidence="6 8" id="KW-1133">Transmembrane helix</keyword>
<dbReference type="AlphaFoldDB" id="A0AA48HYH1"/>
<evidence type="ECO:0000313" key="9">
    <source>
        <dbReference type="EMBL" id="BED92059.1"/>
    </source>
</evidence>
<gene>
    <name evidence="9" type="ORF">CfP315_0634</name>
</gene>
<feature type="transmembrane region" description="Helical" evidence="8">
    <location>
        <begin position="17"/>
        <end position="36"/>
    </location>
</feature>
<sequence>MENIKDSELFKKGFFEGIPIGLGYIPLGVALGITAVKTGFVFWLWSLMSFCVYSGSAIAAVMNLMAGGETVILTYLITFFIVNCRYMLLSLSMAQKLDPKMNTFQRVIFSFFNTDEIFAVAMQKKGYLKASYLFGISVIPYSLMMAGSVLGFLMTNLMPPSVSSAFGITLYAMFIALIVPPCRNSKSALFAVLFSAILNVILANNSFARNVISPGWSMMFCAVVSAAITAVLFPIKNDDSDSKLKKEDA</sequence>
<feature type="transmembrane region" description="Helical" evidence="8">
    <location>
        <begin position="72"/>
        <end position="91"/>
    </location>
</feature>
<protein>
    <submittedName>
        <fullName evidence="9">AzlC family ABC transporter permease</fullName>
    </submittedName>
</protein>
<dbReference type="EMBL" id="AP027924">
    <property type="protein sequence ID" value="BED92059.1"/>
    <property type="molecule type" value="Genomic_DNA"/>
</dbReference>
<keyword evidence="3" id="KW-0813">Transport</keyword>
<feature type="transmembrane region" description="Helical" evidence="8">
    <location>
        <begin position="187"/>
        <end position="204"/>
    </location>
</feature>
<dbReference type="Pfam" id="PF03591">
    <property type="entry name" value="AzlC"/>
    <property type="match status" value="1"/>
</dbReference>
<dbReference type="PANTHER" id="PTHR34979:SF1">
    <property type="entry name" value="INNER MEMBRANE PROTEIN YGAZ"/>
    <property type="match status" value="1"/>
</dbReference>
<evidence type="ECO:0000256" key="3">
    <source>
        <dbReference type="ARBA" id="ARBA00022448"/>
    </source>
</evidence>
<evidence type="ECO:0000256" key="2">
    <source>
        <dbReference type="ARBA" id="ARBA00010735"/>
    </source>
</evidence>
<evidence type="ECO:0000256" key="4">
    <source>
        <dbReference type="ARBA" id="ARBA00022475"/>
    </source>
</evidence>
<feature type="transmembrane region" description="Helical" evidence="8">
    <location>
        <begin position="216"/>
        <end position="235"/>
    </location>
</feature>
<dbReference type="Proteomes" id="UP001337580">
    <property type="component" value="Chromosome"/>
</dbReference>
<dbReference type="KEGG" id="ips:CfP315_0634"/>
<comment type="subcellular location">
    <subcellularLocation>
        <location evidence="1">Cell membrane</location>
        <topology evidence="1">Multi-pass membrane protein</topology>
    </subcellularLocation>
</comment>
<reference evidence="9" key="1">
    <citation type="journal article" date="2023" name="ISME J.">
        <title>Emergence of putative energy parasites within Clostridia revealed by genome analysis of a novel endosymbiotic clade.</title>
        <authorList>
            <person name="Takahashi K."/>
            <person name="Kuwahara H."/>
            <person name="Horikawa Y."/>
            <person name="Izawa K."/>
            <person name="Kato D."/>
            <person name="Inagaki T."/>
            <person name="Yuki M."/>
            <person name="Ohkuma M."/>
            <person name="Hongoh Y."/>
        </authorList>
    </citation>
    <scope>NUCLEOTIDE SEQUENCE</scope>
    <source>
        <strain evidence="9">CfP3-15</strain>
    </source>
</reference>
<keyword evidence="5 8" id="KW-0812">Transmembrane</keyword>